<evidence type="ECO:0000313" key="2">
    <source>
        <dbReference type="EMBL" id="KAJ4809678.1"/>
    </source>
</evidence>
<proteinExistence type="predicted"/>
<dbReference type="Pfam" id="PF00078">
    <property type="entry name" value="RVT_1"/>
    <property type="match status" value="1"/>
</dbReference>
<gene>
    <name evidence="2" type="ORF">LUZ62_022244</name>
</gene>
<keyword evidence="2" id="KW-0548">Nucleotidyltransferase</keyword>
<dbReference type="Proteomes" id="UP001140206">
    <property type="component" value="Chromosome 1"/>
</dbReference>
<dbReference type="EMBL" id="JAMFTS010000001">
    <property type="protein sequence ID" value="KAJ4809678.1"/>
    <property type="molecule type" value="Genomic_DNA"/>
</dbReference>
<organism evidence="2 3">
    <name type="scientific">Rhynchospora pubera</name>
    <dbReference type="NCBI Taxonomy" id="906938"/>
    <lineage>
        <taxon>Eukaryota</taxon>
        <taxon>Viridiplantae</taxon>
        <taxon>Streptophyta</taxon>
        <taxon>Embryophyta</taxon>
        <taxon>Tracheophyta</taxon>
        <taxon>Spermatophyta</taxon>
        <taxon>Magnoliopsida</taxon>
        <taxon>Liliopsida</taxon>
        <taxon>Poales</taxon>
        <taxon>Cyperaceae</taxon>
        <taxon>Cyperoideae</taxon>
        <taxon>Rhynchosporeae</taxon>
        <taxon>Rhynchospora</taxon>
    </lineage>
</organism>
<sequence>MKNLNVPAPIIQLLFHSFEHAKVTIQINGTGDGFIYPTRGLRQGCPMSPYCFIMVMEMLTRQLHVAQARELIRGVKLAPTCPPLTHVIYADDLILLGQAEQTEVQGMARTMEQFGVVSGLVINPTKSKLWCSRRCDEGIRQMVHDTFRADEAGPEEKYLGALLSNKNTATKTANMLLEKLRTKLTGWRSNMLSHAGRLVLLQSVLMSIPVYFMSVEVLPKGIIKKMESLIAKFFWGKTDQTRYMSFVSWQRICRPREEGGLGVRQLQIFGEALFLKLVWAMIRQDDKLWVHVCKGKYYPNLGFWRAANVVGASPLWRQAARMREFFKENIKWQIADGSKINALSQPWYPQWQVAVQASIRDRKVTVADLFDFRTNQWKMREIERLLGREVVQHITQNVQRPNPRMRMTDKLIWKYNKSGNYTVKDGYECLIKRSEGQVQQVSWKYIWKWKKIAPKVKIFMWRLLTNGLPLANNIHTRIQAISPTCMRCQIENEFPMHCFFFCHGSRMVWFGGPMGVRTDDLPLNICDAVDQITKGLNDKNIRIFCHTLWEIWLARNEMLFQSKQFDPVAVCRKIQRSLGGNDTGENQRSPMQINNETVPYATAPHAWQIVVDASWDTSEKAGIAFLAYWEGSLQGMGLEIHNSADPFQAEALALHEAVRWVQGLNQERGRQTVQIFCDCLILVQALQEDNLDCLPSWRARASVASIASLLDQFGDGVFLQHVRREAVQPAHNLANYARRTGYRYQGIPMASVMTQNNIGMRIDTRFFQQVLEGPP</sequence>
<keyword evidence="2" id="KW-0808">Transferase</keyword>
<dbReference type="InterPro" id="IPR043502">
    <property type="entry name" value="DNA/RNA_pol_sf"/>
</dbReference>
<reference evidence="2" key="1">
    <citation type="submission" date="2022-08" db="EMBL/GenBank/DDBJ databases">
        <authorList>
            <person name="Marques A."/>
        </authorList>
    </citation>
    <scope>NUCLEOTIDE SEQUENCE</scope>
    <source>
        <strain evidence="2">RhyPub2mFocal</strain>
        <tissue evidence="2">Leaves</tissue>
    </source>
</reference>
<dbReference type="Pfam" id="PF13456">
    <property type="entry name" value="RVT_3"/>
    <property type="match status" value="1"/>
</dbReference>
<evidence type="ECO:0000259" key="1">
    <source>
        <dbReference type="PROSITE" id="PS50878"/>
    </source>
</evidence>
<dbReference type="InterPro" id="IPR012337">
    <property type="entry name" value="RNaseH-like_sf"/>
</dbReference>
<dbReference type="InterPro" id="IPR044730">
    <property type="entry name" value="RNase_H-like_dom_plant"/>
</dbReference>
<dbReference type="PROSITE" id="PS50878">
    <property type="entry name" value="RT_POL"/>
    <property type="match status" value="1"/>
</dbReference>
<keyword evidence="2" id="KW-0695">RNA-directed DNA polymerase</keyword>
<dbReference type="AlphaFoldDB" id="A0AAV8H372"/>
<feature type="domain" description="Reverse transcriptase" evidence="1">
    <location>
        <begin position="1"/>
        <end position="163"/>
    </location>
</feature>
<keyword evidence="3" id="KW-1185">Reference proteome</keyword>
<dbReference type="PANTHER" id="PTHR33116:SF78">
    <property type="entry name" value="OS12G0587133 PROTEIN"/>
    <property type="match status" value="1"/>
</dbReference>
<dbReference type="CDD" id="cd06222">
    <property type="entry name" value="RNase_H_like"/>
    <property type="match status" value="1"/>
</dbReference>
<dbReference type="InterPro" id="IPR002156">
    <property type="entry name" value="RNaseH_domain"/>
</dbReference>
<dbReference type="Gene3D" id="3.30.420.10">
    <property type="entry name" value="Ribonuclease H-like superfamily/Ribonuclease H"/>
    <property type="match status" value="1"/>
</dbReference>
<protein>
    <submittedName>
        <fullName evidence="2">RNA-directed DNA polymerase (Reverse transcriptase)-related family protein</fullName>
    </submittedName>
</protein>
<dbReference type="Pfam" id="PF13966">
    <property type="entry name" value="zf-RVT"/>
    <property type="match status" value="1"/>
</dbReference>
<dbReference type="GO" id="GO:0003964">
    <property type="term" value="F:RNA-directed DNA polymerase activity"/>
    <property type="evidence" value="ECO:0007669"/>
    <property type="project" value="UniProtKB-KW"/>
</dbReference>
<evidence type="ECO:0000313" key="3">
    <source>
        <dbReference type="Proteomes" id="UP001140206"/>
    </source>
</evidence>
<dbReference type="GO" id="GO:0003676">
    <property type="term" value="F:nucleic acid binding"/>
    <property type="evidence" value="ECO:0007669"/>
    <property type="project" value="InterPro"/>
</dbReference>
<dbReference type="InterPro" id="IPR036397">
    <property type="entry name" value="RNaseH_sf"/>
</dbReference>
<dbReference type="InterPro" id="IPR026960">
    <property type="entry name" value="RVT-Znf"/>
</dbReference>
<dbReference type="SUPFAM" id="SSF53098">
    <property type="entry name" value="Ribonuclease H-like"/>
    <property type="match status" value="1"/>
</dbReference>
<name>A0AAV8H372_9POAL</name>
<accession>A0AAV8H372</accession>
<dbReference type="PANTHER" id="PTHR33116">
    <property type="entry name" value="REVERSE TRANSCRIPTASE ZINC-BINDING DOMAIN-CONTAINING PROTEIN-RELATED-RELATED"/>
    <property type="match status" value="1"/>
</dbReference>
<dbReference type="GO" id="GO:0004523">
    <property type="term" value="F:RNA-DNA hybrid ribonuclease activity"/>
    <property type="evidence" value="ECO:0007669"/>
    <property type="project" value="InterPro"/>
</dbReference>
<dbReference type="InterPro" id="IPR000477">
    <property type="entry name" value="RT_dom"/>
</dbReference>
<dbReference type="SUPFAM" id="SSF56672">
    <property type="entry name" value="DNA/RNA polymerases"/>
    <property type="match status" value="1"/>
</dbReference>
<comment type="caution">
    <text evidence="2">The sequence shown here is derived from an EMBL/GenBank/DDBJ whole genome shotgun (WGS) entry which is preliminary data.</text>
</comment>